<organism evidence="2 3">
    <name type="scientific">Pleurodeles waltl</name>
    <name type="common">Iberian ribbed newt</name>
    <dbReference type="NCBI Taxonomy" id="8319"/>
    <lineage>
        <taxon>Eukaryota</taxon>
        <taxon>Metazoa</taxon>
        <taxon>Chordata</taxon>
        <taxon>Craniata</taxon>
        <taxon>Vertebrata</taxon>
        <taxon>Euteleostomi</taxon>
        <taxon>Amphibia</taxon>
        <taxon>Batrachia</taxon>
        <taxon>Caudata</taxon>
        <taxon>Salamandroidea</taxon>
        <taxon>Salamandridae</taxon>
        <taxon>Pleurodelinae</taxon>
        <taxon>Pleurodeles</taxon>
    </lineage>
</organism>
<dbReference type="AlphaFoldDB" id="A0AAV7W160"/>
<accession>A0AAV7W160</accession>
<sequence>MSDVMHISPSLCSPSDLVMSLRAQSCPGSKGGPQWVQASHLIPLLSSEAGDGPAGRVGRPGLLRMQVFPTAAEASPPSVPACRCGHFSSLGSRRRPRPGLTARPPHDAIRRAGPLAADPSLQKTGRKELRPQLAAWDRPQDSRRPPARPAVPPECASAPGPGVRPAPPDVVPARGLPEQTTQGSTGPPFTRLARRPPSVHSLFALS</sequence>
<evidence type="ECO:0000256" key="1">
    <source>
        <dbReference type="SAM" id="MobiDB-lite"/>
    </source>
</evidence>
<evidence type="ECO:0000313" key="2">
    <source>
        <dbReference type="EMBL" id="KAJ1207238.1"/>
    </source>
</evidence>
<gene>
    <name evidence="2" type="ORF">NDU88_002630</name>
</gene>
<reference evidence="2" key="1">
    <citation type="journal article" date="2022" name="bioRxiv">
        <title>Sequencing and chromosome-scale assembly of the giantPleurodeles waltlgenome.</title>
        <authorList>
            <person name="Brown T."/>
            <person name="Elewa A."/>
            <person name="Iarovenko S."/>
            <person name="Subramanian E."/>
            <person name="Araus A.J."/>
            <person name="Petzold A."/>
            <person name="Susuki M."/>
            <person name="Suzuki K.-i.T."/>
            <person name="Hayashi T."/>
            <person name="Toyoda A."/>
            <person name="Oliveira C."/>
            <person name="Osipova E."/>
            <person name="Leigh N.D."/>
            <person name="Simon A."/>
            <person name="Yun M.H."/>
        </authorList>
    </citation>
    <scope>NUCLEOTIDE SEQUENCE</scope>
    <source>
        <strain evidence="2">20211129_DDA</strain>
        <tissue evidence="2">Liver</tissue>
    </source>
</reference>
<feature type="region of interest" description="Disordered" evidence="1">
    <location>
        <begin position="88"/>
        <end position="206"/>
    </location>
</feature>
<dbReference type="Proteomes" id="UP001066276">
    <property type="component" value="Chromosome 1_2"/>
</dbReference>
<comment type="caution">
    <text evidence="2">The sequence shown here is derived from an EMBL/GenBank/DDBJ whole genome shotgun (WGS) entry which is preliminary data.</text>
</comment>
<name>A0AAV7W160_PLEWA</name>
<feature type="compositionally biased region" description="Polar residues" evidence="1">
    <location>
        <begin position="178"/>
        <end position="187"/>
    </location>
</feature>
<proteinExistence type="predicted"/>
<evidence type="ECO:0000313" key="3">
    <source>
        <dbReference type="Proteomes" id="UP001066276"/>
    </source>
</evidence>
<protein>
    <submittedName>
        <fullName evidence="2">Uncharacterized protein</fullName>
    </submittedName>
</protein>
<dbReference type="EMBL" id="JANPWB010000002">
    <property type="protein sequence ID" value="KAJ1207238.1"/>
    <property type="molecule type" value="Genomic_DNA"/>
</dbReference>
<keyword evidence="3" id="KW-1185">Reference proteome</keyword>